<feature type="transmembrane region" description="Helical" evidence="9">
    <location>
        <begin position="713"/>
        <end position="731"/>
    </location>
</feature>
<evidence type="ECO:0000256" key="8">
    <source>
        <dbReference type="ARBA" id="ARBA00023136"/>
    </source>
</evidence>
<feature type="transmembrane region" description="Helical" evidence="9">
    <location>
        <begin position="776"/>
        <end position="798"/>
    </location>
</feature>
<organism evidence="12 13">
    <name type="scientific">Hermetia illucens</name>
    <name type="common">Black soldier fly</name>
    <dbReference type="NCBI Taxonomy" id="343691"/>
    <lineage>
        <taxon>Eukaryota</taxon>
        <taxon>Metazoa</taxon>
        <taxon>Ecdysozoa</taxon>
        <taxon>Arthropoda</taxon>
        <taxon>Hexapoda</taxon>
        <taxon>Insecta</taxon>
        <taxon>Pterygota</taxon>
        <taxon>Neoptera</taxon>
        <taxon>Endopterygota</taxon>
        <taxon>Diptera</taxon>
        <taxon>Brachycera</taxon>
        <taxon>Stratiomyomorpha</taxon>
        <taxon>Stratiomyidae</taxon>
        <taxon>Hermetiinae</taxon>
        <taxon>Hermetia</taxon>
    </lineage>
</organism>
<keyword evidence="3 9" id="KW-0812">Transmembrane</keyword>
<keyword evidence="13" id="KW-1185">Reference proteome</keyword>
<dbReference type="GO" id="GO:0016887">
    <property type="term" value="F:ATP hydrolysis activity"/>
    <property type="evidence" value="ECO:0007669"/>
    <property type="project" value="InterPro"/>
</dbReference>
<gene>
    <name evidence="12" type="ORF">HERILL_LOCUS7819</name>
</gene>
<dbReference type="GO" id="GO:0140359">
    <property type="term" value="F:ABC-type transporter activity"/>
    <property type="evidence" value="ECO:0007669"/>
    <property type="project" value="InterPro"/>
</dbReference>
<keyword evidence="4" id="KW-0677">Repeat</keyword>
<evidence type="ECO:0000256" key="5">
    <source>
        <dbReference type="ARBA" id="ARBA00022741"/>
    </source>
</evidence>
<dbReference type="PANTHER" id="PTHR24223:SF324">
    <property type="entry name" value="LD17001P"/>
    <property type="match status" value="1"/>
</dbReference>
<dbReference type="PROSITE" id="PS50929">
    <property type="entry name" value="ABC_TM1F"/>
    <property type="match status" value="2"/>
</dbReference>
<proteinExistence type="predicted"/>
<dbReference type="InterPro" id="IPR044726">
    <property type="entry name" value="ABCC_6TM_D2"/>
</dbReference>
<evidence type="ECO:0000313" key="13">
    <source>
        <dbReference type="Proteomes" id="UP000594454"/>
    </source>
</evidence>
<dbReference type="InterPro" id="IPR036640">
    <property type="entry name" value="ABC1_TM_sf"/>
</dbReference>
<feature type="transmembrane region" description="Helical" evidence="9">
    <location>
        <begin position="326"/>
        <end position="353"/>
    </location>
</feature>
<keyword evidence="5" id="KW-0547">Nucleotide-binding</keyword>
<keyword evidence="2" id="KW-0813">Transport</keyword>
<dbReference type="SUPFAM" id="SSF90123">
    <property type="entry name" value="ABC transporter transmembrane region"/>
    <property type="match status" value="2"/>
</dbReference>
<dbReference type="InterPro" id="IPR027417">
    <property type="entry name" value="P-loop_NTPase"/>
</dbReference>
<dbReference type="InterPro" id="IPR003593">
    <property type="entry name" value="AAA+_ATPase"/>
</dbReference>
<dbReference type="InParanoid" id="A0A7R8UQ46"/>
<dbReference type="FunFam" id="3.40.50.300:FF:000973">
    <property type="entry name" value="Multidrug resistance-associated protein 4"/>
    <property type="match status" value="1"/>
</dbReference>
<dbReference type="GO" id="GO:0005524">
    <property type="term" value="F:ATP binding"/>
    <property type="evidence" value="ECO:0007669"/>
    <property type="project" value="UniProtKB-KW"/>
</dbReference>
<dbReference type="PROSITE" id="PS00211">
    <property type="entry name" value="ABC_TRANSPORTER_1"/>
    <property type="match status" value="1"/>
</dbReference>
<dbReference type="Pfam" id="PF00005">
    <property type="entry name" value="ABC_tran"/>
    <property type="match status" value="2"/>
</dbReference>
<dbReference type="Pfam" id="PF00664">
    <property type="entry name" value="ABC_membrane"/>
    <property type="match status" value="2"/>
</dbReference>
<keyword evidence="8 9" id="KW-0472">Membrane</keyword>
<evidence type="ECO:0000259" key="11">
    <source>
        <dbReference type="PROSITE" id="PS50929"/>
    </source>
</evidence>
<feature type="domain" description="ABC transmembrane type-1" evidence="11">
    <location>
        <begin position="91"/>
        <end position="363"/>
    </location>
</feature>
<evidence type="ECO:0000256" key="2">
    <source>
        <dbReference type="ARBA" id="ARBA00022448"/>
    </source>
</evidence>
<evidence type="ECO:0000259" key="10">
    <source>
        <dbReference type="PROSITE" id="PS50893"/>
    </source>
</evidence>
<evidence type="ECO:0000256" key="7">
    <source>
        <dbReference type="ARBA" id="ARBA00022989"/>
    </source>
</evidence>
<feature type="domain" description="ABC transporter" evidence="10">
    <location>
        <begin position="1056"/>
        <end position="1289"/>
    </location>
</feature>
<dbReference type="CDD" id="cd03250">
    <property type="entry name" value="ABCC_MRP_domain1"/>
    <property type="match status" value="1"/>
</dbReference>
<feature type="transmembrane region" description="Helical" evidence="9">
    <location>
        <begin position="848"/>
        <end position="869"/>
    </location>
</feature>
<dbReference type="Gene3D" id="1.20.1560.10">
    <property type="entry name" value="ABC transporter type 1, transmembrane domain"/>
    <property type="match status" value="2"/>
</dbReference>
<evidence type="ECO:0000256" key="6">
    <source>
        <dbReference type="ARBA" id="ARBA00022840"/>
    </source>
</evidence>
<feature type="domain" description="ABC transmembrane type-1" evidence="11">
    <location>
        <begin position="714"/>
        <end position="1018"/>
    </location>
</feature>
<dbReference type="InterPro" id="IPR011527">
    <property type="entry name" value="ABC1_TM_dom"/>
</dbReference>
<feature type="transmembrane region" description="Helical" evidence="9">
    <location>
        <begin position="229"/>
        <end position="250"/>
    </location>
</feature>
<evidence type="ECO:0008006" key="14">
    <source>
        <dbReference type="Google" id="ProtNLM"/>
    </source>
</evidence>
<dbReference type="CDD" id="cd18579">
    <property type="entry name" value="ABC_6TM_ABCC_D1"/>
    <property type="match status" value="1"/>
</dbReference>
<dbReference type="InterPro" id="IPR003439">
    <property type="entry name" value="ABC_transporter-like_ATP-bd"/>
</dbReference>
<dbReference type="FunFam" id="1.20.1560.10:FF:000026">
    <property type="entry name" value="Multidrug resistance-associated protein lethal(2)03659"/>
    <property type="match status" value="1"/>
</dbReference>
<dbReference type="FunFam" id="1.20.1560.10:FF:000014">
    <property type="entry name" value="Multidrug resistance-associated protein member 4"/>
    <property type="match status" value="1"/>
</dbReference>
<dbReference type="SUPFAM" id="SSF52540">
    <property type="entry name" value="P-loop containing nucleoside triphosphate hydrolases"/>
    <property type="match status" value="2"/>
</dbReference>
<feature type="transmembrane region" description="Helical" evidence="9">
    <location>
        <begin position="131"/>
        <end position="157"/>
    </location>
</feature>
<dbReference type="InterPro" id="IPR017871">
    <property type="entry name" value="ABC_transporter-like_CS"/>
</dbReference>
<dbReference type="PROSITE" id="PS50893">
    <property type="entry name" value="ABC_TRANSPORTER_2"/>
    <property type="match status" value="2"/>
</dbReference>
<dbReference type="PANTHER" id="PTHR24223">
    <property type="entry name" value="ATP-BINDING CASSETTE SUB-FAMILY C"/>
    <property type="match status" value="1"/>
</dbReference>
<name>A0A7R8UQ46_HERIL</name>
<dbReference type="Gene3D" id="3.40.50.300">
    <property type="entry name" value="P-loop containing nucleotide triphosphate hydrolases"/>
    <property type="match status" value="2"/>
</dbReference>
<dbReference type="SMART" id="SM00382">
    <property type="entry name" value="AAA"/>
    <property type="match status" value="2"/>
</dbReference>
<evidence type="ECO:0000256" key="4">
    <source>
        <dbReference type="ARBA" id="ARBA00022737"/>
    </source>
</evidence>
<evidence type="ECO:0000256" key="3">
    <source>
        <dbReference type="ARBA" id="ARBA00022692"/>
    </source>
</evidence>
<keyword evidence="6" id="KW-0067">ATP-binding</keyword>
<feature type="transmembrane region" description="Helical" evidence="9">
    <location>
        <begin position="963"/>
        <end position="983"/>
    </location>
</feature>
<dbReference type="OMA" id="MSHHENI"/>
<evidence type="ECO:0000256" key="1">
    <source>
        <dbReference type="ARBA" id="ARBA00004141"/>
    </source>
</evidence>
<dbReference type="FunFam" id="3.40.50.300:FF:000163">
    <property type="entry name" value="Multidrug resistance-associated protein member 4"/>
    <property type="match status" value="1"/>
</dbReference>
<evidence type="ECO:0000313" key="12">
    <source>
        <dbReference type="EMBL" id="CAD7084948.1"/>
    </source>
</evidence>
<feature type="transmembrane region" description="Helical" evidence="9">
    <location>
        <begin position="77"/>
        <end position="95"/>
    </location>
</feature>
<accession>A0A7R8UQ46</accession>
<feature type="transmembrane region" description="Helical" evidence="9">
    <location>
        <begin position="875"/>
        <end position="895"/>
    </location>
</feature>
<dbReference type="CDD" id="cd18580">
    <property type="entry name" value="ABC_6TM_ABCC_D2"/>
    <property type="match status" value="1"/>
</dbReference>
<dbReference type="Proteomes" id="UP000594454">
    <property type="component" value="Chromosome 3"/>
</dbReference>
<dbReference type="CDD" id="cd03244">
    <property type="entry name" value="ABCC_MRP_domain2"/>
    <property type="match status" value="1"/>
</dbReference>
<dbReference type="InterPro" id="IPR044746">
    <property type="entry name" value="ABCC_6TM_D1"/>
</dbReference>
<protein>
    <recommendedName>
        <fullName evidence="14">Multidrug resistance-associated protein lethal(2)03659</fullName>
    </recommendedName>
</protein>
<comment type="subcellular location">
    <subcellularLocation>
        <location evidence="1">Membrane</location>
        <topology evidence="1">Multi-pass membrane protein</topology>
    </subcellularLocation>
</comment>
<evidence type="ECO:0000256" key="9">
    <source>
        <dbReference type="SAM" id="Phobius"/>
    </source>
</evidence>
<feature type="domain" description="ABC transporter" evidence="10">
    <location>
        <begin position="438"/>
        <end position="660"/>
    </location>
</feature>
<sequence>MNRSKEDCKRKINPTVDASFLSKWTFWWLKDIFKTGLKRPITSEDLYQNVAGLDSEMLTNKLEVYWEEEKTRERPSFIRTVCRAYVITSFIIGVFYTMAVVSLRVIQPMCLGGLVSYFVKGQTTTSRTEAWIYACGIIVSSFLIAVMFHSFVLYGYMAGTKVRLSASGLVYRKILKMSTAEANEGMSGRAINILSNDVEKFDSALQFFHDLYKGPIEAVVFGYLMYREIGISAVIGVLFLLSFLPLQSWAGKKASHYRQQTAKRTDYRVKLMNEVIQGIQVIKMYAWEKSFAAVIADARRREINAVRGTNYVQACLQSISMVSKMALFMALVSYVYFGEILTASKVFVVTSYFNSLNESMVRLWSRGLICTAEALVSANRVEAFLLDSEAAEEDESMIMKNIASSMMESRKSIQSNLSIVQLSKVRRLYNPDSMKRGIVLQNASASMKNDDNYILKGFDMTITAEETVAIIGPVGSGKSSLLNVLIGELELDDGYVIINGRISYASQEVWLFEGSVRDNIVFVEDFDPVRYREVIHVCALERDLELLPQGDLTIVGERGISLSGGQKARINLARAIYKKADIYLLDDPLSAVDAAVCRHIFDKCVREYLHDKICLLVTHQIQLLKDMEHVILINSGRMEAQGSYQNLQCLPGLEYLREMSSDSVDEGRETEVIKKRKTLKRNSETDSEDRKEQLATGSVDWRVYKGYFKALEGLWILIVNLVLFVLVRCLLSSLDIFLSGWATWEENVTLLIQTWTRNGTGILREYQITIDHQREVYILTYAILLGCTFVFFLTRTFTFFTSCLRISSNLHNYLFRGVTRATMWFFNTNPSGRILNRFSRDIHIIDTTLPNSLFICGMFVLDIASVLTIVAMNNYILLFPAFVIGILFYLLRHLYVNSSRSLKRIESMARSPVYSHTNQTFQGLTTIRAFNAEAIIEKEYHNFQNFNSSAWYLFINATRAFGLWLDFICVLYILIVTFSFFMFGDDFDSGNVGLVIMQCLRLTGLCQFGIRQTAELENQMTSVERVVEYSELPSEPALESLDKYKPPENWPQYGRIKFTDVGLKYSDKGAWVLKNLNFTIEPKEKVGIVGRTGAGKSSIIQSIFRLAVIEGTIEIDEIDTSTLGLHDLRSKISIIPQDPILFSGTLRYNLDPFEEKTDFEVWQALEAVELKNHAMSLAGGLDSKMSDGGANFSMGQRQLVCLARAILRNNKILILDEATANVDPETDQLIQNTIRKNFTDCTVLTIAHRLHTVMDSDKIIAMDAGRIVEIGHPTDLLLQNNGYFRNLVEKTGTNVADLLSELTTKANNLRNVD</sequence>
<reference evidence="12 13" key="1">
    <citation type="submission" date="2020-11" db="EMBL/GenBank/DDBJ databases">
        <authorList>
            <person name="Wallbank WR R."/>
            <person name="Pardo Diaz C."/>
            <person name="Kozak K."/>
            <person name="Martin S."/>
            <person name="Jiggins C."/>
            <person name="Moest M."/>
            <person name="Warren A I."/>
            <person name="Generalovic N T."/>
            <person name="Byers J.R.P. K."/>
            <person name="Montejo-Kovacevich G."/>
            <person name="Yen C E."/>
        </authorList>
    </citation>
    <scope>NUCLEOTIDE SEQUENCE [LARGE SCALE GENOMIC DNA]</scope>
</reference>
<dbReference type="InterPro" id="IPR050173">
    <property type="entry name" value="ABC_transporter_C-like"/>
</dbReference>
<dbReference type="EMBL" id="LR899011">
    <property type="protein sequence ID" value="CAD7084948.1"/>
    <property type="molecule type" value="Genomic_DNA"/>
</dbReference>
<keyword evidence="7 9" id="KW-1133">Transmembrane helix</keyword>
<dbReference type="GO" id="GO:0016020">
    <property type="term" value="C:membrane"/>
    <property type="evidence" value="ECO:0007669"/>
    <property type="project" value="UniProtKB-SubCell"/>
</dbReference>
<dbReference type="OrthoDB" id="6500128at2759"/>